<evidence type="ECO:0000313" key="3">
    <source>
        <dbReference type="Proteomes" id="UP000027073"/>
    </source>
</evidence>
<proteinExistence type="predicted"/>
<keyword evidence="1" id="KW-0472">Membrane</keyword>
<dbReference type="OrthoDB" id="10012223at2759"/>
<keyword evidence="1" id="KW-0812">Transmembrane</keyword>
<dbReference type="AlphaFoldDB" id="A0A067NVF5"/>
<name>A0A067NVF5_PLEO1</name>
<dbReference type="PANTHER" id="PTHR34292">
    <property type="entry name" value="OUTER SPORE WALL PROTEIN LDS1"/>
    <property type="match status" value="1"/>
</dbReference>
<dbReference type="HOGENOM" id="CLU_057756_0_0_1"/>
<accession>A0A067NVF5</accession>
<dbReference type="STRING" id="1137138.A0A067NVF5"/>
<gene>
    <name evidence="2" type="ORF">PLEOSDRAFT_1041203</name>
</gene>
<dbReference type="EMBL" id="KL198008">
    <property type="protein sequence ID" value="KDQ28117.1"/>
    <property type="molecule type" value="Genomic_DNA"/>
</dbReference>
<dbReference type="InParanoid" id="A0A067NVF5"/>
<feature type="transmembrane region" description="Helical" evidence="1">
    <location>
        <begin position="114"/>
        <end position="135"/>
    </location>
</feature>
<evidence type="ECO:0000256" key="1">
    <source>
        <dbReference type="SAM" id="Phobius"/>
    </source>
</evidence>
<organism evidence="2 3">
    <name type="scientific">Pleurotus ostreatus (strain PC15)</name>
    <name type="common">Oyster mushroom</name>
    <dbReference type="NCBI Taxonomy" id="1137138"/>
    <lineage>
        <taxon>Eukaryota</taxon>
        <taxon>Fungi</taxon>
        <taxon>Dikarya</taxon>
        <taxon>Basidiomycota</taxon>
        <taxon>Agaricomycotina</taxon>
        <taxon>Agaricomycetes</taxon>
        <taxon>Agaricomycetidae</taxon>
        <taxon>Agaricales</taxon>
        <taxon>Pleurotineae</taxon>
        <taxon>Pleurotaceae</taxon>
        <taxon>Pleurotus</taxon>
    </lineage>
</organism>
<protein>
    <submittedName>
        <fullName evidence="2">Uncharacterized protein</fullName>
    </submittedName>
</protein>
<dbReference type="Proteomes" id="UP000027073">
    <property type="component" value="Unassembled WGS sequence"/>
</dbReference>
<evidence type="ECO:0000313" key="2">
    <source>
        <dbReference type="EMBL" id="KDQ28117.1"/>
    </source>
</evidence>
<feature type="transmembrane region" description="Helical" evidence="1">
    <location>
        <begin position="256"/>
        <end position="276"/>
    </location>
</feature>
<sequence length="315" mass="36220">MEPESQNAMFEKSTTQVGLENVPIALKSATMRMKFPPSYVIVGVYRLCTDKLLYKPAWDKCRHGARRGMIAGLIWAIMTYRVQKKFIELFLSNSPRIAGLSNDTIFGFKPPFSIHSYAAMLFVASQVEMILTFFLSRNMRIARDRAWAQTVESRGKGPEFWQPYVEEWSVPPRVLVDTPWSRFAKKYLGGPLAVFFVKKVLLLPFDLYPFVGIIISSWLKALSTAHVLHRRYFEAKKMTDTQVATFMQERKWDYRIFGFTAALLEGLPIIGLIFQVSNRVGAAMWAHDLEKHQHYVREEIAKGTWVGPAARPKLE</sequence>
<dbReference type="VEuPathDB" id="FungiDB:PLEOSDRAFT_1041203"/>
<keyword evidence="1" id="KW-1133">Transmembrane helix</keyword>
<dbReference type="InterPro" id="IPR052786">
    <property type="entry name" value="Spore_wall_assembly"/>
</dbReference>
<reference evidence="3" key="1">
    <citation type="journal article" date="2014" name="Proc. Natl. Acad. Sci. U.S.A.">
        <title>Extensive sampling of basidiomycete genomes demonstrates inadequacy of the white-rot/brown-rot paradigm for wood decay fungi.</title>
        <authorList>
            <person name="Riley R."/>
            <person name="Salamov A.A."/>
            <person name="Brown D.W."/>
            <person name="Nagy L.G."/>
            <person name="Floudas D."/>
            <person name="Held B.W."/>
            <person name="Levasseur A."/>
            <person name="Lombard V."/>
            <person name="Morin E."/>
            <person name="Otillar R."/>
            <person name="Lindquist E.A."/>
            <person name="Sun H."/>
            <person name="LaButti K.M."/>
            <person name="Schmutz J."/>
            <person name="Jabbour D."/>
            <person name="Luo H."/>
            <person name="Baker S.E."/>
            <person name="Pisabarro A.G."/>
            <person name="Walton J.D."/>
            <person name="Blanchette R.A."/>
            <person name="Henrissat B."/>
            <person name="Martin F."/>
            <person name="Cullen D."/>
            <person name="Hibbett D.S."/>
            <person name="Grigoriev I.V."/>
        </authorList>
    </citation>
    <scope>NUCLEOTIDE SEQUENCE [LARGE SCALE GENOMIC DNA]</scope>
    <source>
        <strain evidence="3">PC15</strain>
    </source>
</reference>
<dbReference type="PANTHER" id="PTHR34292:SF2">
    <property type="entry name" value="OUTER SPORE WALL PROTEIN LDS1"/>
    <property type="match status" value="1"/>
</dbReference>